<dbReference type="InterPro" id="IPR036097">
    <property type="entry name" value="HisK_dim/P_sf"/>
</dbReference>
<keyword evidence="10" id="KW-0547">Nucleotide-binding</keyword>
<evidence type="ECO:0000256" key="7">
    <source>
        <dbReference type="ARBA" id="ARBA00022553"/>
    </source>
</evidence>
<evidence type="ECO:0000256" key="10">
    <source>
        <dbReference type="ARBA" id="ARBA00022741"/>
    </source>
</evidence>
<keyword evidence="7" id="KW-0597">Phosphoprotein</keyword>
<name>A0A1T0AVR2_9PAST</name>
<evidence type="ECO:0000256" key="2">
    <source>
        <dbReference type="ARBA" id="ARBA00004429"/>
    </source>
</evidence>
<dbReference type="PANTHER" id="PTHR45436:SF14">
    <property type="entry name" value="SENSOR PROTEIN QSEC"/>
    <property type="match status" value="1"/>
</dbReference>
<keyword evidence="15 16" id="KW-0472">Membrane</keyword>
<dbReference type="PANTHER" id="PTHR45436">
    <property type="entry name" value="SENSOR HISTIDINE KINASE YKOH"/>
    <property type="match status" value="1"/>
</dbReference>
<protein>
    <recommendedName>
        <fullName evidence="4">Sensor protein QseC</fullName>
        <ecNumber evidence="3">2.7.13.3</ecNumber>
    </recommendedName>
</protein>
<proteinExistence type="predicted"/>
<reference evidence="18 19" key="1">
    <citation type="submission" date="2017-02" db="EMBL/GenBank/DDBJ databases">
        <title>Draft genome sequence of Haemophilus felis CCUG 31170 type strain.</title>
        <authorList>
            <person name="Engstrom-Jakobsson H."/>
            <person name="Salva-Serra F."/>
            <person name="Thorell K."/>
            <person name="Gonzales-Siles L."/>
            <person name="Karlsson R."/>
            <person name="Boulund F."/>
            <person name="Engstrand L."/>
            <person name="Kristiansson E."/>
            <person name="Moore E."/>
        </authorList>
    </citation>
    <scope>NUCLEOTIDE SEQUENCE [LARGE SCALE GENOMIC DNA]</scope>
    <source>
        <strain evidence="18 19">CCUG 31170</strain>
    </source>
</reference>
<keyword evidence="5" id="KW-1003">Cell membrane</keyword>
<dbReference type="GO" id="GO:0000155">
    <property type="term" value="F:phosphorelay sensor kinase activity"/>
    <property type="evidence" value="ECO:0007669"/>
    <property type="project" value="InterPro"/>
</dbReference>
<dbReference type="Proteomes" id="UP000190023">
    <property type="component" value="Unassembled WGS sequence"/>
</dbReference>
<dbReference type="PROSITE" id="PS50109">
    <property type="entry name" value="HIS_KIN"/>
    <property type="match status" value="1"/>
</dbReference>
<dbReference type="Pfam" id="PF08521">
    <property type="entry name" value="2CSK_N"/>
    <property type="match status" value="1"/>
</dbReference>
<keyword evidence="8" id="KW-0808">Transferase</keyword>
<evidence type="ECO:0000256" key="13">
    <source>
        <dbReference type="ARBA" id="ARBA00022989"/>
    </source>
</evidence>
<feature type="domain" description="Histidine kinase" evidence="17">
    <location>
        <begin position="249"/>
        <end position="460"/>
    </location>
</feature>
<dbReference type="SUPFAM" id="SSF55874">
    <property type="entry name" value="ATPase domain of HSP90 chaperone/DNA topoisomerase II/histidine kinase"/>
    <property type="match status" value="1"/>
</dbReference>
<evidence type="ECO:0000256" key="16">
    <source>
        <dbReference type="SAM" id="Phobius"/>
    </source>
</evidence>
<keyword evidence="11 18" id="KW-0418">Kinase</keyword>
<evidence type="ECO:0000256" key="3">
    <source>
        <dbReference type="ARBA" id="ARBA00012438"/>
    </source>
</evidence>
<organism evidence="18 19">
    <name type="scientific">[Haemophilus] felis</name>
    <dbReference type="NCBI Taxonomy" id="123822"/>
    <lineage>
        <taxon>Bacteria</taxon>
        <taxon>Pseudomonadati</taxon>
        <taxon>Pseudomonadota</taxon>
        <taxon>Gammaproteobacteria</taxon>
        <taxon>Pasteurellales</taxon>
        <taxon>Pasteurellaceae</taxon>
    </lineage>
</organism>
<evidence type="ECO:0000256" key="12">
    <source>
        <dbReference type="ARBA" id="ARBA00022840"/>
    </source>
</evidence>
<keyword evidence="6" id="KW-0997">Cell inner membrane</keyword>
<evidence type="ECO:0000256" key="15">
    <source>
        <dbReference type="ARBA" id="ARBA00023136"/>
    </source>
</evidence>
<dbReference type="InterPro" id="IPR059132">
    <property type="entry name" value="QseC"/>
</dbReference>
<feature type="transmembrane region" description="Helical" evidence="16">
    <location>
        <begin position="170"/>
        <end position="188"/>
    </location>
</feature>
<dbReference type="Pfam" id="PF02518">
    <property type="entry name" value="HATPase_c"/>
    <property type="match status" value="1"/>
</dbReference>
<dbReference type="InterPro" id="IPR003594">
    <property type="entry name" value="HATPase_dom"/>
</dbReference>
<dbReference type="CDD" id="cd00082">
    <property type="entry name" value="HisKA"/>
    <property type="match status" value="1"/>
</dbReference>
<dbReference type="Gene3D" id="3.30.565.10">
    <property type="entry name" value="Histidine kinase-like ATPase, C-terminal domain"/>
    <property type="match status" value="1"/>
</dbReference>
<keyword evidence="12" id="KW-0067">ATP-binding</keyword>
<sequence>MRWERMTKHFKPMSLRFRLTCFISLAALSIWLISTAVAWYQVRKEVNDVFDAQQILFAQRLASSDLQHLLTAQSLELKEKKKKLKSYDDDALAFAIFTESGHLLLSDGNNGENFIFAPNPNQFSKARLQNDDDEWRIFWLPEKQSNLVIAVGQEIEFRQELVSHMILGQMWIWFASLPFLLTIIIWTISRELRNLKNLSQQLRARTPEDNRLLPTQNIPKEIMPLVQNLNQFFERTSTILLRERRFTSDAAHELRSPLAALRVQTELAQLADDDEIMRHKALTNLIKGIDRANQLVEQLLTLSRLDNLKQLDDLESVAWEKLIPSLIAELYFSAQKRQIELIFEQQGIPPLKQGKILLISLLLRNLIDNAIRYCPMGCVVKIILQQDRLIVEDNGNGVESSALDKLGQRFYRPAGQNEKGSGLGLSIVHRIADLHHYQVSFESVMNEQQQICGFRAIVLL</sequence>
<comment type="catalytic activity">
    <reaction evidence="1">
        <text>ATP + protein L-histidine = ADP + protein N-phospho-L-histidine.</text>
        <dbReference type="EC" id="2.7.13.3"/>
    </reaction>
</comment>
<dbReference type="Gene3D" id="1.20.5.1040">
    <property type="entry name" value="Sensor protein qsec"/>
    <property type="match status" value="2"/>
</dbReference>
<evidence type="ECO:0000256" key="11">
    <source>
        <dbReference type="ARBA" id="ARBA00022777"/>
    </source>
</evidence>
<dbReference type="SUPFAM" id="SSF47384">
    <property type="entry name" value="Homodimeric domain of signal transducing histidine kinase"/>
    <property type="match status" value="1"/>
</dbReference>
<dbReference type="InterPro" id="IPR050428">
    <property type="entry name" value="TCS_sensor_his_kinase"/>
</dbReference>
<dbReference type="NCBIfam" id="NF007664">
    <property type="entry name" value="PRK10337.1"/>
    <property type="match status" value="1"/>
</dbReference>
<dbReference type="FunFam" id="1.10.287.130:FF:000035">
    <property type="entry name" value="Two-component sensor histidine kinase"/>
    <property type="match status" value="1"/>
</dbReference>
<dbReference type="EMBL" id="MUYB01000051">
    <property type="protein sequence ID" value="OOS01037.1"/>
    <property type="molecule type" value="Genomic_DNA"/>
</dbReference>
<dbReference type="EC" id="2.7.13.3" evidence="3"/>
<dbReference type="Gene3D" id="1.10.287.130">
    <property type="match status" value="1"/>
</dbReference>
<evidence type="ECO:0000256" key="1">
    <source>
        <dbReference type="ARBA" id="ARBA00000085"/>
    </source>
</evidence>
<comment type="subcellular location">
    <subcellularLocation>
        <location evidence="2">Cell inner membrane</location>
        <topology evidence="2">Multi-pass membrane protein</topology>
    </subcellularLocation>
</comment>
<evidence type="ECO:0000256" key="6">
    <source>
        <dbReference type="ARBA" id="ARBA00022519"/>
    </source>
</evidence>
<dbReference type="GO" id="GO:0005524">
    <property type="term" value="F:ATP binding"/>
    <property type="evidence" value="ECO:0007669"/>
    <property type="project" value="UniProtKB-KW"/>
</dbReference>
<evidence type="ECO:0000313" key="19">
    <source>
        <dbReference type="Proteomes" id="UP000190023"/>
    </source>
</evidence>
<dbReference type="OrthoDB" id="9809766at2"/>
<evidence type="ECO:0000256" key="4">
    <source>
        <dbReference type="ARBA" id="ARBA00017234"/>
    </source>
</evidence>
<evidence type="ECO:0000256" key="8">
    <source>
        <dbReference type="ARBA" id="ARBA00022679"/>
    </source>
</evidence>
<dbReference type="AlphaFoldDB" id="A0A1T0AVR2"/>
<dbReference type="Pfam" id="PF00512">
    <property type="entry name" value="HisKA"/>
    <property type="match status" value="1"/>
</dbReference>
<dbReference type="InterPro" id="IPR005467">
    <property type="entry name" value="His_kinase_dom"/>
</dbReference>
<evidence type="ECO:0000256" key="9">
    <source>
        <dbReference type="ARBA" id="ARBA00022692"/>
    </source>
</evidence>
<evidence type="ECO:0000256" key="14">
    <source>
        <dbReference type="ARBA" id="ARBA00023012"/>
    </source>
</evidence>
<gene>
    <name evidence="18" type="ORF">B0188_10450</name>
</gene>
<keyword evidence="19" id="KW-1185">Reference proteome</keyword>
<dbReference type="GO" id="GO:0005886">
    <property type="term" value="C:plasma membrane"/>
    <property type="evidence" value="ECO:0007669"/>
    <property type="project" value="TreeGrafter"/>
</dbReference>
<dbReference type="SMART" id="SM00388">
    <property type="entry name" value="HisKA"/>
    <property type="match status" value="1"/>
</dbReference>
<dbReference type="InterPro" id="IPR003661">
    <property type="entry name" value="HisK_dim/P_dom"/>
</dbReference>
<evidence type="ECO:0000259" key="17">
    <source>
        <dbReference type="PROSITE" id="PS50109"/>
    </source>
</evidence>
<evidence type="ECO:0000256" key="5">
    <source>
        <dbReference type="ARBA" id="ARBA00022475"/>
    </source>
</evidence>
<accession>A0A1T0AVR2</accession>
<dbReference type="InterPro" id="IPR036890">
    <property type="entry name" value="HATPase_C_sf"/>
</dbReference>
<keyword evidence="14" id="KW-0902">Two-component regulatory system</keyword>
<keyword evidence="9 16" id="KW-0812">Transmembrane</keyword>
<dbReference type="STRING" id="123822.B0188_10450"/>
<evidence type="ECO:0000313" key="18">
    <source>
        <dbReference type="EMBL" id="OOS01037.1"/>
    </source>
</evidence>
<dbReference type="SMART" id="SM00387">
    <property type="entry name" value="HATPase_c"/>
    <property type="match status" value="1"/>
</dbReference>
<dbReference type="InterPro" id="IPR013727">
    <property type="entry name" value="2CSK_N"/>
</dbReference>
<comment type="caution">
    <text evidence="18">The sequence shown here is derived from an EMBL/GenBank/DDBJ whole genome shotgun (WGS) entry which is preliminary data.</text>
</comment>
<keyword evidence="13 16" id="KW-1133">Transmembrane helix</keyword>